<accession>A0A673U2E3</accession>
<reference evidence="5" key="3">
    <citation type="submission" date="2025-09" db="UniProtKB">
        <authorList>
            <consortium name="Ensembl"/>
        </authorList>
    </citation>
    <scope>IDENTIFICATION</scope>
</reference>
<dbReference type="Gene3D" id="3.30.40.10">
    <property type="entry name" value="Zinc/RING finger domain, C3HC4 (zinc finger)"/>
    <property type="match status" value="1"/>
</dbReference>
<dbReference type="GO" id="GO:0008270">
    <property type="term" value="F:zinc ion binding"/>
    <property type="evidence" value="ECO:0007669"/>
    <property type="project" value="UniProtKB-KW"/>
</dbReference>
<evidence type="ECO:0000259" key="4">
    <source>
        <dbReference type="PROSITE" id="PS50271"/>
    </source>
</evidence>
<feature type="domain" description="UBP-type" evidence="4">
    <location>
        <begin position="172"/>
        <end position="226"/>
    </location>
</feature>
<dbReference type="InterPro" id="IPR001607">
    <property type="entry name" value="Znf_UBP"/>
</dbReference>
<keyword evidence="2" id="KW-0479">Metal-binding</keyword>
<dbReference type="Proteomes" id="UP000472268">
    <property type="component" value="Chromosome 9"/>
</dbReference>
<evidence type="ECO:0000313" key="6">
    <source>
        <dbReference type="Proteomes" id="UP000472268"/>
    </source>
</evidence>
<dbReference type="Ensembl" id="ENSSSUT00005022457.1">
    <property type="protein sequence ID" value="ENSSSUP00005019633.1"/>
    <property type="gene ID" value="ENSSSUG00005012421.1"/>
</dbReference>
<keyword evidence="1" id="KW-0833">Ubl conjugation pathway</keyword>
<evidence type="ECO:0000256" key="3">
    <source>
        <dbReference type="SAM" id="MobiDB-lite"/>
    </source>
</evidence>
<feature type="compositionally biased region" description="Gly residues" evidence="3">
    <location>
        <begin position="63"/>
        <end position="79"/>
    </location>
</feature>
<dbReference type="PROSITE" id="PS50271">
    <property type="entry name" value="ZF_UBP"/>
    <property type="match status" value="1"/>
</dbReference>
<evidence type="ECO:0000256" key="2">
    <source>
        <dbReference type="PROSITE-ProRule" id="PRU00502"/>
    </source>
</evidence>
<evidence type="ECO:0000256" key="1">
    <source>
        <dbReference type="ARBA" id="ARBA00022786"/>
    </source>
</evidence>
<gene>
    <name evidence="5" type="primary">USP3</name>
</gene>
<feature type="region of interest" description="Disordered" evidence="3">
    <location>
        <begin position="1"/>
        <end position="93"/>
    </location>
</feature>
<evidence type="ECO:0000313" key="5">
    <source>
        <dbReference type="Ensembl" id="ENSSSUP00005019633.1"/>
    </source>
</evidence>
<reference evidence="5 6" key="1">
    <citation type="submission" date="2019-05" db="EMBL/GenBank/DDBJ databases">
        <title>A Chromosome-scale Meerkat (S. suricatta) Genome Assembly.</title>
        <authorList>
            <person name="Dudchenko O."/>
            <person name="Lieberman Aiden E."/>
            <person name="Tung J."/>
            <person name="Barreiro L.B."/>
            <person name="Clutton-Brock T.H."/>
        </authorList>
    </citation>
    <scope>NUCLEOTIDE SEQUENCE [LARGE SCALE GENOMIC DNA]</scope>
</reference>
<organism evidence="5 6">
    <name type="scientific">Suricata suricatta</name>
    <name type="common">Meerkat</name>
    <dbReference type="NCBI Taxonomy" id="37032"/>
    <lineage>
        <taxon>Eukaryota</taxon>
        <taxon>Metazoa</taxon>
        <taxon>Chordata</taxon>
        <taxon>Craniata</taxon>
        <taxon>Vertebrata</taxon>
        <taxon>Euteleostomi</taxon>
        <taxon>Mammalia</taxon>
        <taxon>Eutheria</taxon>
        <taxon>Laurasiatheria</taxon>
        <taxon>Carnivora</taxon>
        <taxon>Feliformia</taxon>
        <taxon>Herpestidae</taxon>
        <taxon>Suricata</taxon>
    </lineage>
</organism>
<dbReference type="AlphaFoldDB" id="A0A673U2E3"/>
<feature type="region of interest" description="Disordered" evidence="3">
    <location>
        <begin position="132"/>
        <end position="155"/>
    </location>
</feature>
<dbReference type="InterPro" id="IPR013083">
    <property type="entry name" value="Znf_RING/FYVE/PHD"/>
</dbReference>
<name>A0A673U2E3_SURSU</name>
<keyword evidence="2" id="KW-0863">Zinc-finger</keyword>
<protein>
    <submittedName>
        <fullName evidence="5">Ubiquitin specific peptidase 3</fullName>
    </submittedName>
</protein>
<sequence>ALAPPRYTQRTSPACGVLAPHPDPAGKPALLRAQSWEVTSERSGILRAARPRALEPHPEGEDGGGAGPGGGADLGAGRGRPGKTEAPSLGVAVEPGSRNSTFFGAGFLETAGGKTRRPEAFAFFDARARDAAAVGRAPGEERPQTEPSQPCRPPLSPGLRASVFLAALLVAMECPHLSSSVCITPDSAKFPNGSPSSWCCSVCRSNKSPWVCLTCSSVHCGRIWGT</sequence>
<keyword evidence="2" id="KW-0862">Zinc</keyword>
<proteinExistence type="predicted"/>
<keyword evidence="6" id="KW-1185">Reference proteome</keyword>
<dbReference type="SUPFAM" id="SSF57850">
    <property type="entry name" value="RING/U-box"/>
    <property type="match status" value="1"/>
</dbReference>
<reference evidence="5" key="2">
    <citation type="submission" date="2025-08" db="UniProtKB">
        <authorList>
            <consortium name="Ensembl"/>
        </authorList>
    </citation>
    <scope>IDENTIFICATION</scope>
</reference>